<dbReference type="RefSeq" id="WP_102242709.1">
    <property type="nucleotide sequence ID" value="NZ_CP025704.1"/>
</dbReference>
<dbReference type="KEGG" id="bsto:C0V70_04675"/>
<evidence type="ECO:0000313" key="1">
    <source>
        <dbReference type="EMBL" id="AUN97414.1"/>
    </source>
</evidence>
<dbReference type="EMBL" id="CP025704">
    <property type="protein sequence ID" value="AUN97414.1"/>
    <property type="molecule type" value="Genomic_DNA"/>
</dbReference>
<evidence type="ECO:0000313" key="2">
    <source>
        <dbReference type="Proteomes" id="UP000235584"/>
    </source>
</evidence>
<organism evidence="1 2">
    <name type="scientific">Bacteriovorax stolpii</name>
    <name type="common">Bdellovibrio stolpii</name>
    <dbReference type="NCBI Taxonomy" id="960"/>
    <lineage>
        <taxon>Bacteria</taxon>
        <taxon>Pseudomonadati</taxon>
        <taxon>Bdellovibrionota</taxon>
        <taxon>Bacteriovoracia</taxon>
        <taxon>Bacteriovoracales</taxon>
        <taxon>Bacteriovoracaceae</taxon>
        <taxon>Bacteriovorax</taxon>
    </lineage>
</organism>
<gene>
    <name evidence="1" type="ORF">C0V70_04675</name>
</gene>
<name>A0A2K9NRM4_BACTC</name>
<protein>
    <submittedName>
        <fullName evidence="1">Uncharacterized protein</fullName>
    </submittedName>
</protein>
<sequence>MKSLLIVPFSFLFMSFSFAPDWHWKSAYTDIQNDCVVISEANDQAPIDFYEAECRSFGGYQLYIEGGDLRYGPKLLFNGVQINLQRPGNFHDPGSDKIEWLYRHTIDAEGSGSIEWAGLIYRLSVVDAENGTDTSVIYSVRLDGEKSCVIGTSQTEEEAHSLIYHSKADCQ</sequence>
<reference evidence="1 2" key="1">
    <citation type="submission" date="2018-01" db="EMBL/GenBank/DDBJ databases">
        <title>Complete genome sequence of Bacteriovorax stolpii DSM12778.</title>
        <authorList>
            <person name="Tang B."/>
            <person name="Chang J."/>
        </authorList>
    </citation>
    <scope>NUCLEOTIDE SEQUENCE [LARGE SCALE GENOMIC DNA]</scope>
    <source>
        <strain evidence="1 2">DSM 12778</strain>
    </source>
</reference>
<keyword evidence="2" id="KW-1185">Reference proteome</keyword>
<dbReference type="AlphaFoldDB" id="A0A2K9NRM4"/>
<accession>A0A2K9NRM4</accession>
<dbReference type="Proteomes" id="UP000235584">
    <property type="component" value="Chromosome"/>
</dbReference>
<proteinExistence type="predicted"/>